<dbReference type="Proteomes" id="UP000615446">
    <property type="component" value="Unassembled WGS sequence"/>
</dbReference>
<dbReference type="GO" id="GO:0009055">
    <property type="term" value="F:electron transfer activity"/>
    <property type="evidence" value="ECO:0007669"/>
    <property type="project" value="InterPro"/>
</dbReference>
<comment type="caution">
    <text evidence="4">The sequence shown here is derived from an EMBL/GenBank/DDBJ whole genome shotgun (WGS) entry which is preliminary data.</text>
</comment>
<dbReference type="EMBL" id="BEXD01001763">
    <property type="protein sequence ID" value="GBB95641.1"/>
    <property type="molecule type" value="Genomic_DNA"/>
</dbReference>
<reference evidence="4 6" key="1">
    <citation type="submission" date="2017-11" db="EMBL/GenBank/DDBJ databases">
        <title>The genome of Rhizophagus clarus HR1 reveals common genetic basis of auxotrophy among arbuscular mycorrhizal fungi.</title>
        <authorList>
            <person name="Kobayashi Y."/>
        </authorList>
    </citation>
    <scope>NUCLEOTIDE SEQUENCE [LARGE SCALE GENOMIC DNA]</scope>
    <source>
        <strain evidence="4 6">HR1</strain>
    </source>
</reference>
<feature type="compositionally biased region" description="Polar residues" evidence="1">
    <location>
        <begin position="148"/>
        <end position="167"/>
    </location>
</feature>
<feature type="domain" description="Phytocyanin" evidence="3">
    <location>
        <begin position="41"/>
        <end position="114"/>
    </location>
</feature>
<feature type="signal peptide" evidence="2">
    <location>
        <begin position="1"/>
        <end position="20"/>
    </location>
</feature>
<dbReference type="InterPro" id="IPR008972">
    <property type="entry name" value="Cupredoxin"/>
</dbReference>
<evidence type="ECO:0000256" key="2">
    <source>
        <dbReference type="SAM" id="SignalP"/>
    </source>
</evidence>
<feature type="compositionally biased region" description="Polar residues" evidence="1">
    <location>
        <begin position="261"/>
        <end position="273"/>
    </location>
</feature>
<dbReference type="SUPFAM" id="SSF49503">
    <property type="entry name" value="Cupredoxins"/>
    <property type="match status" value="1"/>
</dbReference>
<feature type="chain" id="PRO_5033340513" evidence="2">
    <location>
        <begin position="21"/>
        <end position="273"/>
    </location>
</feature>
<dbReference type="InterPro" id="IPR003245">
    <property type="entry name" value="Phytocyanin_dom"/>
</dbReference>
<evidence type="ECO:0000313" key="5">
    <source>
        <dbReference type="EMBL" id="GES98823.1"/>
    </source>
</evidence>
<dbReference type="PANTHER" id="PTHR34883">
    <property type="entry name" value="SERINE-RICH PROTEIN, PUTATIVE-RELATED-RELATED"/>
    <property type="match status" value="1"/>
</dbReference>
<dbReference type="PANTHER" id="PTHR34883:SF12">
    <property type="entry name" value="MID2 DOMAIN-CONTAINING PROTEIN"/>
    <property type="match status" value="1"/>
</dbReference>
<keyword evidence="2" id="KW-0732">Signal</keyword>
<protein>
    <submittedName>
        <fullName evidence="5">Extracellular serine-rich protein</fullName>
    </submittedName>
</protein>
<dbReference type="Pfam" id="PF02298">
    <property type="entry name" value="Cu_bind_like"/>
    <property type="match status" value="1"/>
</dbReference>
<gene>
    <name evidence="5" type="ORF">RCL2_002535500</name>
    <name evidence="4" type="ORF">RclHR1_25850001</name>
</gene>
<reference evidence="5" key="2">
    <citation type="submission" date="2019-10" db="EMBL/GenBank/DDBJ databases">
        <title>Conservation and host-specific expression of non-tandemly repeated heterogenous ribosome RNA gene in arbuscular mycorrhizal fungi.</title>
        <authorList>
            <person name="Maeda T."/>
            <person name="Kobayashi Y."/>
            <person name="Nakagawa T."/>
            <person name="Ezawa T."/>
            <person name="Yamaguchi K."/>
            <person name="Bino T."/>
            <person name="Nishimoto Y."/>
            <person name="Shigenobu S."/>
            <person name="Kawaguchi M."/>
        </authorList>
    </citation>
    <scope>NUCLEOTIDE SEQUENCE</scope>
    <source>
        <strain evidence="5">HR1</strain>
    </source>
</reference>
<feature type="compositionally biased region" description="Basic and acidic residues" evidence="1">
    <location>
        <begin position="221"/>
        <end position="257"/>
    </location>
</feature>
<sequence>MSKIPVVYLFLLGVIAYVHAANINVVVGGPNGENIFNPQTVSANIGDNIIFTWISGKHSIIESDAAGSCAKSIKSDAFSSSDAFTAPKVLNLSVNNVGKTWFYCGVPGHCANGMYGTLIVNGNPSSIAFPVPNPVTGSPIPGKKAPSDTATPSNGAGPTVVNSPNTSNTPIMVGAIVGALISGDFRNNKNVLLIPASNDNSRGNSTEVYSHRQGANYGQEANHEHETNHGREANQETSHEKEASQETNHEKEADYHGQEVISISENHNDNNLQ</sequence>
<evidence type="ECO:0000259" key="3">
    <source>
        <dbReference type="Pfam" id="PF02298"/>
    </source>
</evidence>
<keyword evidence="6" id="KW-1185">Reference proteome</keyword>
<proteinExistence type="predicted"/>
<dbReference type="EMBL" id="BLAL01000274">
    <property type="protein sequence ID" value="GES98823.1"/>
    <property type="molecule type" value="Genomic_DNA"/>
</dbReference>
<dbReference type="InterPro" id="IPR052953">
    <property type="entry name" value="Ser-rich/MCO-related"/>
</dbReference>
<organism evidence="4 6">
    <name type="scientific">Rhizophagus clarus</name>
    <dbReference type="NCBI Taxonomy" id="94130"/>
    <lineage>
        <taxon>Eukaryota</taxon>
        <taxon>Fungi</taxon>
        <taxon>Fungi incertae sedis</taxon>
        <taxon>Mucoromycota</taxon>
        <taxon>Glomeromycotina</taxon>
        <taxon>Glomeromycetes</taxon>
        <taxon>Glomerales</taxon>
        <taxon>Glomeraceae</taxon>
        <taxon>Rhizophagus</taxon>
    </lineage>
</organism>
<feature type="region of interest" description="Disordered" evidence="1">
    <location>
        <begin position="138"/>
        <end position="167"/>
    </location>
</feature>
<evidence type="ECO:0000313" key="6">
    <source>
        <dbReference type="Proteomes" id="UP000247702"/>
    </source>
</evidence>
<dbReference type="Gene3D" id="2.60.40.420">
    <property type="entry name" value="Cupredoxins - blue copper proteins"/>
    <property type="match status" value="1"/>
</dbReference>
<dbReference type="AlphaFoldDB" id="A0A2Z6RFC2"/>
<dbReference type="Proteomes" id="UP000247702">
    <property type="component" value="Unassembled WGS sequence"/>
</dbReference>
<dbReference type="OrthoDB" id="2331100at2759"/>
<evidence type="ECO:0000313" key="4">
    <source>
        <dbReference type="EMBL" id="GBB95641.1"/>
    </source>
</evidence>
<accession>A0A2Z6RFC2</accession>
<dbReference type="STRING" id="94130.A0A2Z6RFC2"/>
<evidence type="ECO:0000256" key="1">
    <source>
        <dbReference type="SAM" id="MobiDB-lite"/>
    </source>
</evidence>
<name>A0A2Z6RFC2_9GLOM</name>
<feature type="region of interest" description="Disordered" evidence="1">
    <location>
        <begin position="219"/>
        <end position="273"/>
    </location>
</feature>